<sequence>MLSLLILSMIISLGMAIFKITGQNKRSNENTEALMFIQELESKKHDFKLISVNKTELKLYSKTEEKTYWLGQYKNMLRFTPGHMPVLSNVQYCHFKLNKGLIKIHLRVNQNSYQSEVYIGS</sequence>
<comment type="caution">
    <text evidence="1">The sequence shown here is derived from an EMBL/GenBank/DDBJ whole genome shotgun (WGS) entry which is preliminary data.</text>
</comment>
<organism evidence="1 2">
    <name type="scientific">Pediococcus argentinicus</name>
    <dbReference type="NCBI Taxonomy" id="480391"/>
    <lineage>
        <taxon>Bacteria</taxon>
        <taxon>Bacillati</taxon>
        <taxon>Bacillota</taxon>
        <taxon>Bacilli</taxon>
        <taxon>Lactobacillales</taxon>
        <taxon>Lactobacillaceae</taxon>
        <taxon>Pediococcus</taxon>
    </lineage>
</organism>
<name>A0A0R2NAP5_9LACO</name>
<evidence type="ECO:0008006" key="3">
    <source>
        <dbReference type="Google" id="ProtNLM"/>
    </source>
</evidence>
<evidence type="ECO:0000313" key="1">
    <source>
        <dbReference type="EMBL" id="KRO22936.1"/>
    </source>
</evidence>
<keyword evidence="2" id="KW-1185">Reference proteome</keyword>
<reference evidence="1 2" key="1">
    <citation type="journal article" date="2015" name="Genome Announc.">
        <title>Expanding the biotechnology potential of lactobacilli through comparative genomics of 213 strains and associated genera.</title>
        <authorList>
            <person name="Sun Z."/>
            <person name="Harris H.M."/>
            <person name="McCann A."/>
            <person name="Guo C."/>
            <person name="Argimon S."/>
            <person name="Zhang W."/>
            <person name="Yang X."/>
            <person name="Jeffery I.B."/>
            <person name="Cooney J.C."/>
            <person name="Kagawa T.F."/>
            <person name="Liu W."/>
            <person name="Song Y."/>
            <person name="Salvetti E."/>
            <person name="Wrobel A."/>
            <person name="Rasinkangas P."/>
            <person name="Parkhill J."/>
            <person name="Rea M.C."/>
            <person name="O'Sullivan O."/>
            <person name="Ritari J."/>
            <person name="Douillard F.P."/>
            <person name="Paul Ross R."/>
            <person name="Yang R."/>
            <person name="Briner A.E."/>
            <person name="Felis G.E."/>
            <person name="de Vos W.M."/>
            <person name="Barrangou R."/>
            <person name="Klaenhammer T.R."/>
            <person name="Caufield P.W."/>
            <person name="Cui Y."/>
            <person name="Zhang H."/>
            <person name="O'Toole P.W."/>
        </authorList>
    </citation>
    <scope>NUCLEOTIDE SEQUENCE [LARGE SCALE GENOMIC DNA]</scope>
    <source>
        <strain evidence="1 2">DSM 23026</strain>
    </source>
</reference>
<accession>A0A0R2NAP5</accession>
<evidence type="ECO:0000313" key="2">
    <source>
        <dbReference type="Proteomes" id="UP000051249"/>
    </source>
</evidence>
<gene>
    <name evidence="1" type="ORF">IV88_GL001065</name>
</gene>
<dbReference type="Proteomes" id="UP000051249">
    <property type="component" value="Unassembled WGS sequence"/>
</dbReference>
<protein>
    <recommendedName>
        <fullName evidence="3">Competence protein ComGF</fullName>
    </recommendedName>
</protein>
<proteinExistence type="predicted"/>
<dbReference type="PATRIC" id="fig|480391.4.peg.1081"/>
<dbReference type="InterPro" id="IPR016977">
    <property type="entry name" value="ComGF"/>
</dbReference>
<dbReference type="Pfam" id="PF15980">
    <property type="entry name" value="ComGF"/>
    <property type="match status" value="1"/>
</dbReference>
<dbReference type="EMBL" id="JQCQ01000033">
    <property type="protein sequence ID" value="KRO22936.1"/>
    <property type="molecule type" value="Genomic_DNA"/>
</dbReference>
<dbReference type="AlphaFoldDB" id="A0A0R2NAP5"/>